<name>A0ABN8Q9T8_9CNID</name>
<sequence>MEARHVNVMKYLQNDLITPLERLAESDVLYVKSFQKNYGQENKTKVESVDKAKGELLKVRKKSQRKKPTEKYEDKEKQCEEQVASCQKELHEFRLTSCRKAMAEEKKRYCLVLDRTSIVAKSTMEFCEHNSQILREKVPMWFSHIKRKGDSADFQINGSVMNAEIENLGRSNKVERRAKFVHTAVEPSQLSFKEVSKTVATAVSGWFPAAYTEQVIAVSTGPTVSHTLPAGGVHPRPPLETSISHKSLKRYSSTGPDTLHLPPPDYADVDNKDENEQTSSSDTPEMSGLNGNKTSPVPPPPPPPPPPAVTFPEENEDRDKSMDPNDAVTNSSSDVSHF</sequence>
<evidence type="ECO:0000259" key="2">
    <source>
        <dbReference type="Pfam" id="PF08397"/>
    </source>
</evidence>
<feature type="compositionally biased region" description="Polar residues" evidence="1">
    <location>
        <begin position="327"/>
        <end position="338"/>
    </location>
</feature>
<organism evidence="3 4">
    <name type="scientific">Porites evermanni</name>
    <dbReference type="NCBI Taxonomy" id="104178"/>
    <lineage>
        <taxon>Eukaryota</taxon>
        <taxon>Metazoa</taxon>
        <taxon>Cnidaria</taxon>
        <taxon>Anthozoa</taxon>
        <taxon>Hexacorallia</taxon>
        <taxon>Scleractinia</taxon>
        <taxon>Fungiina</taxon>
        <taxon>Poritidae</taxon>
        <taxon>Porites</taxon>
    </lineage>
</organism>
<protein>
    <recommendedName>
        <fullName evidence="2">IMD domain-containing protein</fullName>
    </recommendedName>
</protein>
<dbReference type="PANTHER" id="PTHR14206">
    <property type="entry name" value="BRAIN-SPECIFIC ANGIOGENESIS INHIBITOR 1-ASSOCIATED PROTEIN 2"/>
    <property type="match status" value="1"/>
</dbReference>
<evidence type="ECO:0000313" key="4">
    <source>
        <dbReference type="Proteomes" id="UP001159427"/>
    </source>
</evidence>
<dbReference type="PANTHER" id="PTHR14206:SF7">
    <property type="entry name" value="INSULIN RECEPTOR SUBSTRATE 53 KDA, ISOFORM A"/>
    <property type="match status" value="1"/>
</dbReference>
<feature type="domain" description="IMD" evidence="2">
    <location>
        <begin position="7"/>
        <end position="143"/>
    </location>
</feature>
<accession>A0ABN8Q9T8</accession>
<keyword evidence="4" id="KW-1185">Reference proteome</keyword>
<comment type="caution">
    <text evidence="3">The sequence shown here is derived from an EMBL/GenBank/DDBJ whole genome shotgun (WGS) entry which is preliminary data.</text>
</comment>
<dbReference type="SUPFAM" id="SSF103657">
    <property type="entry name" value="BAR/IMD domain-like"/>
    <property type="match status" value="1"/>
</dbReference>
<feature type="compositionally biased region" description="Polar residues" evidence="1">
    <location>
        <begin position="277"/>
        <end position="295"/>
    </location>
</feature>
<dbReference type="InterPro" id="IPR013606">
    <property type="entry name" value="I-BAR_dom"/>
</dbReference>
<evidence type="ECO:0000313" key="3">
    <source>
        <dbReference type="EMBL" id="CAH3158241.1"/>
    </source>
</evidence>
<gene>
    <name evidence="3" type="ORF">PEVE_00002803</name>
</gene>
<proteinExistence type="predicted"/>
<dbReference type="Gene3D" id="1.20.1270.60">
    <property type="entry name" value="Arfaptin homology (AH) domain/BAR domain"/>
    <property type="match status" value="1"/>
</dbReference>
<reference evidence="3 4" key="1">
    <citation type="submission" date="2022-05" db="EMBL/GenBank/DDBJ databases">
        <authorList>
            <consortium name="Genoscope - CEA"/>
            <person name="William W."/>
        </authorList>
    </citation>
    <scope>NUCLEOTIDE SEQUENCE [LARGE SCALE GENOMIC DNA]</scope>
</reference>
<dbReference type="Proteomes" id="UP001159427">
    <property type="component" value="Unassembled WGS sequence"/>
</dbReference>
<evidence type="ECO:0000256" key="1">
    <source>
        <dbReference type="SAM" id="MobiDB-lite"/>
    </source>
</evidence>
<dbReference type="Pfam" id="PF08397">
    <property type="entry name" value="IMD"/>
    <property type="match status" value="1"/>
</dbReference>
<dbReference type="EMBL" id="CALNXI010001165">
    <property type="protein sequence ID" value="CAH3158241.1"/>
    <property type="molecule type" value="Genomic_DNA"/>
</dbReference>
<dbReference type="InterPro" id="IPR027267">
    <property type="entry name" value="AH/BAR_dom_sf"/>
</dbReference>
<feature type="compositionally biased region" description="Pro residues" evidence="1">
    <location>
        <begin position="296"/>
        <end position="309"/>
    </location>
</feature>
<feature type="region of interest" description="Disordered" evidence="1">
    <location>
        <begin position="249"/>
        <end position="338"/>
    </location>
</feature>
<dbReference type="InterPro" id="IPR027681">
    <property type="entry name" value="IRSp53/IRTKS/Pinkbar"/>
</dbReference>